<feature type="domain" description="TonB-dependent receptor plug" evidence="12">
    <location>
        <begin position="122"/>
        <end position="229"/>
    </location>
</feature>
<dbReference type="Pfam" id="PF00593">
    <property type="entry name" value="TonB_dep_Rec_b-barrel"/>
    <property type="match status" value="1"/>
</dbReference>
<feature type="signal peptide" evidence="10">
    <location>
        <begin position="1"/>
        <end position="29"/>
    </location>
</feature>
<accession>A0A412XY45</accession>
<evidence type="ECO:0000256" key="3">
    <source>
        <dbReference type="ARBA" id="ARBA00022452"/>
    </source>
</evidence>
<keyword evidence="7 8" id="KW-0998">Cell outer membrane</keyword>
<evidence type="ECO:0000256" key="5">
    <source>
        <dbReference type="ARBA" id="ARBA00023077"/>
    </source>
</evidence>
<keyword evidence="6 8" id="KW-0472">Membrane</keyword>
<dbReference type="NCBIfam" id="TIGR04057">
    <property type="entry name" value="SusC_RagA_signa"/>
    <property type="match status" value="1"/>
</dbReference>
<dbReference type="AlphaFoldDB" id="A0A412XY45"/>
<evidence type="ECO:0000313" key="14">
    <source>
        <dbReference type="Proteomes" id="UP000283850"/>
    </source>
</evidence>
<gene>
    <name evidence="13" type="ORF">DWW10_18905</name>
</gene>
<dbReference type="Pfam" id="PF13715">
    <property type="entry name" value="CarbopepD_reg_2"/>
    <property type="match status" value="1"/>
</dbReference>
<keyword evidence="4 8" id="KW-0812">Transmembrane</keyword>
<proteinExistence type="inferred from homology"/>
<dbReference type="Gene3D" id="2.40.170.20">
    <property type="entry name" value="TonB-dependent receptor, beta-barrel domain"/>
    <property type="match status" value="1"/>
</dbReference>
<dbReference type="NCBIfam" id="TIGR04056">
    <property type="entry name" value="OMP_RagA_SusC"/>
    <property type="match status" value="1"/>
</dbReference>
<dbReference type="InterPro" id="IPR023996">
    <property type="entry name" value="TonB-dep_OMP_SusC/RagA"/>
</dbReference>
<evidence type="ECO:0000256" key="7">
    <source>
        <dbReference type="ARBA" id="ARBA00023237"/>
    </source>
</evidence>
<reference evidence="13 14" key="1">
    <citation type="submission" date="2018-08" db="EMBL/GenBank/DDBJ databases">
        <title>A genome reference for cultivated species of the human gut microbiota.</title>
        <authorList>
            <person name="Zou Y."/>
            <person name="Xue W."/>
            <person name="Luo G."/>
        </authorList>
    </citation>
    <scope>NUCLEOTIDE SEQUENCE [LARGE SCALE GENOMIC DNA]</scope>
    <source>
        <strain evidence="13 14">AF14-32</strain>
    </source>
</reference>
<keyword evidence="13" id="KW-0675">Receptor</keyword>
<dbReference type="SUPFAM" id="SSF49464">
    <property type="entry name" value="Carboxypeptidase regulatory domain-like"/>
    <property type="match status" value="1"/>
</dbReference>
<dbReference type="GO" id="GO:0009279">
    <property type="term" value="C:cell outer membrane"/>
    <property type="evidence" value="ECO:0007669"/>
    <property type="project" value="UniProtKB-SubCell"/>
</dbReference>
<dbReference type="InterPro" id="IPR037066">
    <property type="entry name" value="Plug_dom_sf"/>
</dbReference>
<evidence type="ECO:0000256" key="9">
    <source>
        <dbReference type="RuleBase" id="RU003357"/>
    </source>
</evidence>
<dbReference type="SUPFAM" id="SSF56935">
    <property type="entry name" value="Porins"/>
    <property type="match status" value="1"/>
</dbReference>
<dbReference type="InterPro" id="IPR039426">
    <property type="entry name" value="TonB-dep_rcpt-like"/>
</dbReference>
<dbReference type="InterPro" id="IPR023997">
    <property type="entry name" value="TonB-dep_OMP_SusC/RagA_CS"/>
</dbReference>
<evidence type="ECO:0000259" key="12">
    <source>
        <dbReference type="Pfam" id="PF07715"/>
    </source>
</evidence>
<dbReference type="Gene3D" id="2.170.130.10">
    <property type="entry name" value="TonB-dependent receptor, plug domain"/>
    <property type="match status" value="1"/>
</dbReference>
<evidence type="ECO:0000313" key="13">
    <source>
        <dbReference type="EMBL" id="RGV50001.1"/>
    </source>
</evidence>
<evidence type="ECO:0000256" key="1">
    <source>
        <dbReference type="ARBA" id="ARBA00004571"/>
    </source>
</evidence>
<evidence type="ECO:0000256" key="6">
    <source>
        <dbReference type="ARBA" id="ARBA00023136"/>
    </source>
</evidence>
<sequence length="1108" mass="122539">MQRMSNKMKNMRAALLFFLVAVISLSVSAQNVTVTGTVTDKTGETVIGASVVQKGNTSNGTITDIDGNFSLSVPANATLVFSYVGMTPQEIALKGKTKINVVMEDDAQALEEVVVIGYGTAKKKDLTGAVSTVKGAELAKVPVTNVAEALTGKLAGVQITTTDGSPDAEMIIKVRGGGSITGDNSPLYIVDGFPVSSMGDISPSDIEDITVLKDAASTAIYGAQGANGVILITTKSAKGGKTVVSYNGYIQGKSISKKLDTMSPYQFVMYNYERQALRGSSAIRGFEERYGAYGDLDLYKYQSGHDWQEEMFGNDELSQSHNINITGGNDKTKFTLSGSYANDKSLMEGNGYRRYNMNFKLRHELYKNLNLDFGARVADTETQGMGTGGGTYKIRSYDAIMKAPVFGLYDQIDIDPSTLPEEEYEEYVNATRTLKDQVNDYWRRKNERRYNFNAAINWDITKNFIYRAEGGYDYTFFQQKDWFGPKSNKAVQDGGSLPMGEWQKKDSWKLRAAHTLTWKQTFNKIHDVNVMLGQEYVASNSETNNMIGKYFQKDIQPDKMFASMANNSKGTGAQTISSTLGQEDRTISFFGRANYSLLDRYLLTVTMRADGSSKFARGNRWGYFPAAAVAWRVLEEPFMENAKDLMSNLKLRFSYGTAGNNRIGSAMFETTYKAYSSGKYYGAGNEQNPHYTLNNSQLANPNLKWETTITRNVGLDFGFFNERISGSIDYYWNTVKDLLIEIPITAIGYTSMQQNIGQTSNRGVELSLNAAILQKKDYSLNFNFNIGFNKNKVDKLSEGVTSMAFNSGAFSTDMRGQDDYRVIVGQPLGLVWGFVYDGIYGVDDFETYVDANGNTQFQFDKSGNYILKEGQVDNSYTTSGSYGGLRPGAMKIKDLDGDGSISADKDRTIIGKTQPKFTGGFGLNATYKWFDIAANFNFVVGNDVYNMDKMVSSQSYRNTYASLRADMVPVTLGGKAWTYLDHATGEIITDYATLKMMNANATYWSGATMSDNNPVPTSWAIEDGSFLRLQNLTVGFTMPKNWTKKFACSQLRLYCTLNNVFCLSGYDGYDPEVNSAIRNSKTSGLTPGADYSAYPKSFSWTAGVNITF</sequence>
<keyword evidence="2 8" id="KW-0813">Transport</keyword>
<organism evidence="13 14">
    <name type="scientific">Bacteroides intestinalis</name>
    <dbReference type="NCBI Taxonomy" id="329854"/>
    <lineage>
        <taxon>Bacteria</taxon>
        <taxon>Pseudomonadati</taxon>
        <taxon>Bacteroidota</taxon>
        <taxon>Bacteroidia</taxon>
        <taxon>Bacteroidales</taxon>
        <taxon>Bacteroidaceae</taxon>
        <taxon>Bacteroides</taxon>
    </lineage>
</organism>
<dbReference type="Gene3D" id="2.60.40.1120">
    <property type="entry name" value="Carboxypeptidase-like, regulatory domain"/>
    <property type="match status" value="1"/>
</dbReference>
<evidence type="ECO:0000259" key="11">
    <source>
        <dbReference type="Pfam" id="PF00593"/>
    </source>
</evidence>
<dbReference type="Pfam" id="PF07715">
    <property type="entry name" value="Plug"/>
    <property type="match status" value="1"/>
</dbReference>
<keyword evidence="10" id="KW-0732">Signal</keyword>
<comment type="caution">
    <text evidence="13">The sequence shown here is derived from an EMBL/GenBank/DDBJ whole genome shotgun (WGS) entry which is preliminary data.</text>
</comment>
<evidence type="ECO:0000256" key="10">
    <source>
        <dbReference type="SAM" id="SignalP"/>
    </source>
</evidence>
<feature type="domain" description="TonB-dependent receptor-like beta-barrel" evidence="11">
    <location>
        <begin position="437"/>
        <end position="852"/>
    </location>
</feature>
<name>A0A412XY45_9BACE</name>
<keyword evidence="5 9" id="KW-0798">TonB box</keyword>
<dbReference type="InterPro" id="IPR012910">
    <property type="entry name" value="Plug_dom"/>
</dbReference>
<keyword evidence="3 8" id="KW-1134">Transmembrane beta strand</keyword>
<feature type="chain" id="PRO_5019282984" evidence="10">
    <location>
        <begin position="30"/>
        <end position="1108"/>
    </location>
</feature>
<dbReference type="EMBL" id="QRZF01000016">
    <property type="protein sequence ID" value="RGV50001.1"/>
    <property type="molecule type" value="Genomic_DNA"/>
</dbReference>
<dbReference type="Proteomes" id="UP000283850">
    <property type="component" value="Unassembled WGS sequence"/>
</dbReference>
<dbReference type="FunFam" id="2.170.130.10:FF:000008">
    <property type="entry name" value="SusC/RagA family TonB-linked outer membrane protein"/>
    <property type="match status" value="1"/>
</dbReference>
<dbReference type="InterPro" id="IPR000531">
    <property type="entry name" value="Beta-barrel_TonB"/>
</dbReference>
<dbReference type="PROSITE" id="PS52016">
    <property type="entry name" value="TONB_DEPENDENT_REC_3"/>
    <property type="match status" value="1"/>
</dbReference>
<evidence type="ECO:0000256" key="4">
    <source>
        <dbReference type="ARBA" id="ARBA00022692"/>
    </source>
</evidence>
<evidence type="ECO:0000256" key="8">
    <source>
        <dbReference type="PROSITE-ProRule" id="PRU01360"/>
    </source>
</evidence>
<dbReference type="InterPro" id="IPR008969">
    <property type="entry name" value="CarboxyPept-like_regulatory"/>
</dbReference>
<dbReference type="FunFam" id="2.60.40.1120:FF:000003">
    <property type="entry name" value="Outer membrane protein Omp121"/>
    <property type="match status" value="1"/>
</dbReference>
<dbReference type="InterPro" id="IPR036942">
    <property type="entry name" value="Beta-barrel_TonB_sf"/>
</dbReference>
<comment type="similarity">
    <text evidence="8 9">Belongs to the TonB-dependent receptor family.</text>
</comment>
<comment type="subcellular location">
    <subcellularLocation>
        <location evidence="1 8">Cell outer membrane</location>
        <topology evidence="1 8">Multi-pass membrane protein</topology>
    </subcellularLocation>
</comment>
<evidence type="ECO:0000256" key="2">
    <source>
        <dbReference type="ARBA" id="ARBA00022448"/>
    </source>
</evidence>
<protein>
    <submittedName>
        <fullName evidence="13">TonB-dependent receptor</fullName>
    </submittedName>
</protein>